<feature type="compositionally biased region" description="Basic residues" evidence="5">
    <location>
        <begin position="333"/>
        <end position="355"/>
    </location>
</feature>
<dbReference type="Proteomes" id="UP000240883">
    <property type="component" value="Unassembled WGS sequence"/>
</dbReference>
<evidence type="ECO:0000256" key="1">
    <source>
        <dbReference type="ARBA" id="ARBA00004173"/>
    </source>
</evidence>
<feature type="region of interest" description="Disordered" evidence="5">
    <location>
        <begin position="227"/>
        <end position="257"/>
    </location>
</feature>
<feature type="region of interest" description="Disordered" evidence="5">
    <location>
        <begin position="1"/>
        <end position="117"/>
    </location>
</feature>
<dbReference type="AlphaFoldDB" id="A0A2T2NL34"/>
<reference evidence="7 8" key="1">
    <citation type="journal article" date="2018" name="Front. Microbiol.">
        <title>Genome-Wide Analysis of Corynespora cassiicola Leaf Fall Disease Putative Effectors.</title>
        <authorList>
            <person name="Lopez D."/>
            <person name="Ribeiro S."/>
            <person name="Label P."/>
            <person name="Fumanal B."/>
            <person name="Venisse J.S."/>
            <person name="Kohler A."/>
            <person name="de Oliveira R.R."/>
            <person name="Labutti K."/>
            <person name="Lipzen A."/>
            <person name="Lail K."/>
            <person name="Bauer D."/>
            <person name="Ohm R.A."/>
            <person name="Barry K.W."/>
            <person name="Spatafora J."/>
            <person name="Grigoriev I.V."/>
            <person name="Martin F.M."/>
            <person name="Pujade-Renaud V."/>
        </authorList>
    </citation>
    <scope>NUCLEOTIDE SEQUENCE [LARGE SCALE GENOMIC DNA]</scope>
    <source>
        <strain evidence="7 8">Philippines</strain>
    </source>
</reference>
<feature type="region of interest" description="Disordered" evidence="5">
    <location>
        <begin position="333"/>
        <end position="361"/>
    </location>
</feature>
<keyword evidence="8" id="KW-1185">Reference proteome</keyword>
<feature type="compositionally biased region" description="Polar residues" evidence="5">
    <location>
        <begin position="48"/>
        <end position="62"/>
    </location>
</feature>
<dbReference type="GO" id="GO:0005739">
    <property type="term" value="C:mitochondrion"/>
    <property type="evidence" value="ECO:0007669"/>
    <property type="project" value="UniProtKB-SubCell"/>
</dbReference>
<dbReference type="InterPro" id="IPR013177">
    <property type="entry name" value="Ribosomal_mS38_C"/>
</dbReference>
<feature type="compositionally biased region" description="Pro residues" evidence="5">
    <location>
        <begin position="104"/>
        <end position="116"/>
    </location>
</feature>
<evidence type="ECO:0000313" key="7">
    <source>
        <dbReference type="EMBL" id="PSN66137.1"/>
    </source>
</evidence>
<sequence length="361" mass="39181">MFSPAIGRAVRSSGSIPTPSVSALGRPITLGAAQQSFSRPTHQRRLSSSKPSTPPDGSNTKGSRSADQSASKGSSSSDKSASTSTTNAPAGNARRTRSSAPAATPAPPTLNVPHVPPTDHLQKAEVRASSFFSLYRPLSTNSVIPPVSTNASFDSIFKVRGPNDRNAMRENIQTMAGGIESLESLMRGHESSSSGQAVQMEAEVHHLDGAPEATLDDMMRRLLPFNPPPVPQPFDQAAASETASNELADDTSAAATPVSRRMWRTEVLVAESTFASGKRTYSATTAPMIEIEAPAGENGQEVEDVVIRQPFLERMRQRQLKKRPSMQAISVKRQRKLKMKKHKYKKLMKRTRLERRKLDRA</sequence>
<feature type="compositionally biased region" description="Low complexity" evidence="5">
    <location>
        <begin position="63"/>
        <end position="86"/>
    </location>
</feature>
<protein>
    <recommendedName>
        <fullName evidence="4">Small ribosomal subunit protein mS38</fullName>
    </recommendedName>
</protein>
<name>A0A2T2NL34_CORCC</name>
<evidence type="ECO:0000256" key="4">
    <source>
        <dbReference type="ARBA" id="ARBA00035682"/>
    </source>
</evidence>
<evidence type="ECO:0000256" key="2">
    <source>
        <dbReference type="ARBA" id="ARBA00023128"/>
    </source>
</evidence>
<dbReference type="SMART" id="SM01155">
    <property type="entry name" value="DUF1713"/>
    <property type="match status" value="1"/>
</dbReference>
<dbReference type="PANTHER" id="PTHR32035">
    <property type="entry name" value="AURORA KINASE A-INTERACTING PROTEIN"/>
    <property type="match status" value="1"/>
</dbReference>
<dbReference type="Pfam" id="PF08213">
    <property type="entry name" value="COX24_C"/>
    <property type="match status" value="1"/>
</dbReference>
<gene>
    <name evidence="7" type="ORF">BS50DRAFT_588900</name>
</gene>
<evidence type="ECO:0000256" key="5">
    <source>
        <dbReference type="SAM" id="MobiDB-lite"/>
    </source>
</evidence>
<evidence type="ECO:0000313" key="8">
    <source>
        <dbReference type="Proteomes" id="UP000240883"/>
    </source>
</evidence>
<dbReference type="OrthoDB" id="5364404at2759"/>
<keyword evidence="2" id="KW-0496">Mitochondrion</keyword>
<feature type="compositionally biased region" description="Polar residues" evidence="5">
    <location>
        <begin position="12"/>
        <end position="21"/>
    </location>
</feature>
<dbReference type="EMBL" id="KZ678136">
    <property type="protein sequence ID" value="PSN66137.1"/>
    <property type="molecule type" value="Genomic_DNA"/>
</dbReference>
<comment type="similarity">
    <text evidence="3">Belongs to the mitochondrion-specific ribosomal protein mS38 family.</text>
</comment>
<organism evidence="7 8">
    <name type="scientific">Corynespora cassiicola Philippines</name>
    <dbReference type="NCBI Taxonomy" id="1448308"/>
    <lineage>
        <taxon>Eukaryota</taxon>
        <taxon>Fungi</taxon>
        <taxon>Dikarya</taxon>
        <taxon>Ascomycota</taxon>
        <taxon>Pezizomycotina</taxon>
        <taxon>Dothideomycetes</taxon>
        <taxon>Pleosporomycetidae</taxon>
        <taxon>Pleosporales</taxon>
        <taxon>Corynesporascaceae</taxon>
        <taxon>Corynespora</taxon>
    </lineage>
</organism>
<proteinExistence type="inferred from homology"/>
<evidence type="ECO:0000256" key="3">
    <source>
        <dbReference type="ARBA" id="ARBA00035647"/>
    </source>
</evidence>
<evidence type="ECO:0000259" key="6">
    <source>
        <dbReference type="SMART" id="SM01155"/>
    </source>
</evidence>
<feature type="domain" description="Ribosomal protein mS38 C-terminal" evidence="6">
    <location>
        <begin position="327"/>
        <end position="360"/>
    </location>
</feature>
<comment type="subcellular location">
    <subcellularLocation>
        <location evidence="1">Mitochondrion</location>
    </subcellularLocation>
</comment>
<dbReference type="STRING" id="1448308.A0A2T2NL34"/>
<dbReference type="PANTHER" id="PTHR32035:SF3">
    <property type="entry name" value="SMALL RIBOSOMAL SUBUNIT PROTEIN MS38"/>
    <property type="match status" value="1"/>
</dbReference>
<accession>A0A2T2NL34</accession>